<keyword evidence="3" id="KW-0732">Signal</keyword>
<dbReference type="Gene3D" id="3.40.50.150">
    <property type="entry name" value="Vaccinia Virus protein VP39"/>
    <property type="match status" value="1"/>
</dbReference>
<dbReference type="EMBL" id="BLLK01000020">
    <property type="protein sequence ID" value="GFH45393.1"/>
    <property type="molecule type" value="Genomic_DNA"/>
</dbReference>
<evidence type="ECO:0000256" key="2">
    <source>
        <dbReference type="ARBA" id="ARBA00022679"/>
    </source>
</evidence>
<sequence>MHDRGVAMNGIAMKLSLLLLQVIPCTVALTSTGRLVTGNFHSSSQLYSSTASSSQASIAPTDSKTDRLQKIIHWRGEKEHGNSIQLRHYEFKSALASIIEGEQSNTDDTPIEPDISFTAALSSTFESANEMSEYQKDSYENAMQYINEENLSFSNNFDLIQETVQRCALVRSLFEIVSEGETFEELARNAIQSKNLNDMMKNGSSANLSWRVRLRQYGDSAKAEKQKQYGKKMRSPMKDEREAINQMKDLFMELAGPVDLKNADISLYIFEGLKDKKKVLARLLTRGANTSSIAPKTRICITNTPLCPLASFTMNNVGRVKNNFKVLDPFCGSCGILLATTMIEPSVQTVGIEIAHNGAVNRDNIMKDFSSRNLTLPAAIIKGDAMDKSVRDKARAAVGNEPFDVIITDPPYNIREKILSCPDSPLINLVKCIASDRKKEQRLLALGGRLVVFVPNMDGDDIAEVMPNEIALKDAGLKFVNMVEQPLNDSLSRWLVEYKCIA</sequence>
<feature type="chain" id="PRO_5042190163" description="Ribosomal RNA large subunit methyltransferase K/L-like methyltransferase domain-containing protein" evidence="3">
    <location>
        <begin position="29"/>
        <end position="502"/>
    </location>
</feature>
<dbReference type="AlphaFoldDB" id="A0AAD3H0A1"/>
<keyword evidence="1" id="KW-0489">Methyltransferase</keyword>
<dbReference type="GO" id="GO:0032259">
    <property type="term" value="P:methylation"/>
    <property type="evidence" value="ECO:0007669"/>
    <property type="project" value="UniProtKB-KW"/>
</dbReference>
<dbReference type="InterPro" id="IPR002052">
    <property type="entry name" value="DNA_methylase_N6_adenine_CS"/>
</dbReference>
<proteinExistence type="predicted"/>
<dbReference type="Pfam" id="PF01170">
    <property type="entry name" value="UPF0020"/>
    <property type="match status" value="1"/>
</dbReference>
<gene>
    <name evidence="5" type="ORF">CTEN210_01867</name>
</gene>
<organism evidence="5 6">
    <name type="scientific">Chaetoceros tenuissimus</name>
    <dbReference type="NCBI Taxonomy" id="426638"/>
    <lineage>
        <taxon>Eukaryota</taxon>
        <taxon>Sar</taxon>
        <taxon>Stramenopiles</taxon>
        <taxon>Ochrophyta</taxon>
        <taxon>Bacillariophyta</taxon>
        <taxon>Coscinodiscophyceae</taxon>
        <taxon>Chaetocerotophycidae</taxon>
        <taxon>Chaetocerotales</taxon>
        <taxon>Chaetocerotaceae</taxon>
        <taxon>Chaetoceros</taxon>
    </lineage>
</organism>
<evidence type="ECO:0000313" key="6">
    <source>
        <dbReference type="Proteomes" id="UP001054902"/>
    </source>
</evidence>
<evidence type="ECO:0000313" key="5">
    <source>
        <dbReference type="EMBL" id="GFH45393.1"/>
    </source>
</evidence>
<protein>
    <recommendedName>
        <fullName evidence="4">Ribosomal RNA large subunit methyltransferase K/L-like methyltransferase domain-containing protein</fullName>
    </recommendedName>
</protein>
<dbReference type="InterPro" id="IPR000241">
    <property type="entry name" value="RlmKL-like_Mtase"/>
</dbReference>
<dbReference type="PANTHER" id="PTHR13370:SF3">
    <property type="entry name" value="TRNA (GUANINE(10)-N2)-METHYLTRANSFERASE HOMOLOG"/>
    <property type="match status" value="1"/>
</dbReference>
<evidence type="ECO:0000259" key="4">
    <source>
        <dbReference type="Pfam" id="PF01170"/>
    </source>
</evidence>
<dbReference type="GO" id="GO:0005737">
    <property type="term" value="C:cytoplasm"/>
    <property type="evidence" value="ECO:0007669"/>
    <property type="project" value="TreeGrafter"/>
</dbReference>
<keyword evidence="6" id="KW-1185">Reference proteome</keyword>
<reference evidence="5 6" key="1">
    <citation type="journal article" date="2021" name="Sci. Rep.">
        <title>The genome of the diatom Chaetoceros tenuissimus carries an ancient integrated fragment of an extant virus.</title>
        <authorList>
            <person name="Hongo Y."/>
            <person name="Kimura K."/>
            <person name="Takaki Y."/>
            <person name="Yoshida Y."/>
            <person name="Baba S."/>
            <person name="Kobayashi G."/>
            <person name="Nagasaki K."/>
            <person name="Hano T."/>
            <person name="Tomaru Y."/>
        </authorList>
    </citation>
    <scope>NUCLEOTIDE SEQUENCE [LARGE SCALE GENOMIC DNA]</scope>
    <source>
        <strain evidence="5 6">NIES-3715</strain>
    </source>
</reference>
<dbReference type="GO" id="GO:0008168">
    <property type="term" value="F:methyltransferase activity"/>
    <property type="evidence" value="ECO:0007669"/>
    <property type="project" value="UniProtKB-KW"/>
</dbReference>
<evidence type="ECO:0000256" key="1">
    <source>
        <dbReference type="ARBA" id="ARBA00022603"/>
    </source>
</evidence>
<feature type="signal peptide" evidence="3">
    <location>
        <begin position="1"/>
        <end position="28"/>
    </location>
</feature>
<dbReference type="GO" id="GO:0003676">
    <property type="term" value="F:nucleic acid binding"/>
    <property type="evidence" value="ECO:0007669"/>
    <property type="project" value="InterPro"/>
</dbReference>
<dbReference type="Proteomes" id="UP001054902">
    <property type="component" value="Unassembled WGS sequence"/>
</dbReference>
<dbReference type="PANTHER" id="PTHR13370">
    <property type="entry name" value="RNA METHYLASE-RELATED"/>
    <property type="match status" value="1"/>
</dbReference>
<evidence type="ECO:0000256" key="3">
    <source>
        <dbReference type="SAM" id="SignalP"/>
    </source>
</evidence>
<dbReference type="PROSITE" id="PS00092">
    <property type="entry name" value="N6_MTASE"/>
    <property type="match status" value="1"/>
</dbReference>
<dbReference type="InterPro" id="IPR029063">
    <property type="entry name" value="SAM-dependent_MTases_sf"/>
</dbReference>
<dbReference type="SUPFAM" id="SSF53335">
    <property type="entry name" value="S-adenosyl-L-methionine-dependent methyltransferases"/>
    <property type="match status" value="1"/>
</dbReference>
<keyword evidence="2" id="KW-0808">Transferase</keyword>
<dbReference type="GO" id="GO:0043527">
    <property type="term" value="C:tRNA methyltransferase complex"/>
    <property type="evidence" value="ECO:0007669"/>
    <property type="project" value="UniProtKB-ARBA"/>
</dbReference>
<comment type="caution">
    <text evidence="5">The sequence shown here is derived from an EMBL/GenBank/DDBJ whole genome shotgun (WGS) entry which is preliminary data.</text>
</comment>
<dbReference type="CDD" id="cd02440">
    <property type="entry name" value="AdoMet_MTases"/>
    <property type="match status" value="1"/>
</dbReference>
<accession>A0AAD3H0A1</accession>
<feature type="domain" description="Ribosomal RNA large subunit methyltransferase K/L-like methyltransferase" evidence="4">
    <location>
        <begin position="296"/>
        <end position="415"/>
    </location>
</feature>
<name>A0AAD3H0A1_9STRA</name>